<keyword evidence="3" id="KW-1185">Reference proteome</keyword>
<reference evidence="3" key="1">
    <citation type="submission" date="2014-11" db="EMBL/GenBank/DDBJ databases">
        <title>Genome sequencing of Roseivirga sp. D-25.</title>
        <authorList>
            <person name="Selvaratnam C."/>
            <person name="Thevarajoo S."/>
            <person name="Goh K.M."/>
            <person name="Eee R."/>
            <person name="Chan K.-G."/>
            <person name="Chong C.S."/>
        </authorList>
    </citation>
    <scope>NUCLEOTIDE SEQUENCE [LARGE SCALE GENOMIC DNA]</scope>
    <source>
        <strain evidence="3">D-25</strain>
    </source>
</reference>
<dbReference type="AlphaFoldDB" id="A0A0L8AK98"/>
<dbReference type="PATRIC" id="fig|1566026.4.peg.198"/>
<evidence type="ECO:0000256" key="1">
    <source>
        <dbReference type="SAM" id="Phobius"/>
    </source>
</evidence>
<evidence type="ECO:0000313" key="3">
    <source>
        <dbReference type="Proteomes" id="UP000036908"/>
    </source>
</evidence>
<keyword evidence="1" id="KW-1133">Transmembrane helix</keyword>
<keyword evidence="1" id="KW-0472">Membrane</keyword>
<evidence type="ECO:0000313" key="2">
    <source>
        <dbReference type="EMBL" id="KOF02575.1"/>
    </source>
</evidence>
<comment type="caution">
    <text evidence="2">The sequence shown here is derived from an EMBL/GenBank/DDBJ whole genome shotgun (WGS) entry which is preliminary data.</text>
</comment>
<organism evidence="2 3">
    <name type="scientific">Roseivirga seohaensis subsp. aquiponti</name>
    <dbReference type="NCBI Taxonomy" id="1566026"/>
    <lineage>
        <taxon>Bacteria</taxon>
        <taxon>Pseudomonadati</taxon>
        <taxon>Bacteroidota</taxon>
        <taxon>Cytophagia</taxon>
        <taxon>Cytophagales</taxon>
        <taxon>Roseivirgaceae</taxon>
        <taxon>Roseivirga</taxon>
    </lineage>
</organism>
<keyword evidence="1" id="KW-0812">Transmembrane</keyword>
<proteinExistence type="predicted"/>
<feature type="transmembrane region" description="Helical" evidence="1">
    <location>
        <begin position="35"/>
        <end position="60"/>
    </location>
</feature>
<evidence type="ECO:0008006" key="4">
    <source>
        <dbReference type="Google" id="ProtNLM"/>
    </source>
</evidence>
<name>A0A0L8AK98_9BACT</name>
<protein>
    <recommendedName>
        <fullName evidence="4">Phage holin family protein</fullName>
    </recommendedName>
</protein>
<gene>
    <name evidence="2" type="ORF">OB69_09590</name>
</gene>
<dbReference type="Proteomes" id="UP000036908">
    <property type="component" value="Unassembled WGS sequence"/>
</dbReference>
<dbReference type="EMBL" id="JSVA01000010">
    <property type="protein sequence ID" value="KOF02575.1"/>
    <property type="molecule type" value="Genomic_DNA"/>
</dbReference>
<dbReference type="InterPro" id="IPR009937">
    <property type="entry name" value="Phage_holin_3_6"/>
</dbReference>
<feature type="transmembrane region" description="Helical" evidence="1">
    <location>
        <begin position="72"/>
        <end position="91"/>
    </location>
</feature>
<dbReference type="Pfam" id="PF07332">
    <property type="entry name" value="Phage_holin_3_6"/>
    <property type="match status" value="1"/>
</dbReference>
<dbReference type="RefSeq" id="WP_053223507.1">
    <property type="nucleotide sequence ID" value="NZ_JSVA01000010.1"/>
</dbReference>
<accession>A0A0L8AK98</accession>
<sequence>MKLFDFHKLIEALTGFIETKVELWKLEAKEEIGALIAKTLVVMLLALGAVMVLLFFTLGLAFLLNDLLESKIWGFVIVGSVYGLFTTGLYVKRRAIVDIIIKRQNNEIEGVSEE</sequence>
<dbReference type="OrthoDB" id="983060at2"/>